<feature type="region of interest" description="Disordered" evidence="1">
    <location>
        <begin position="35"/>
        <end position="54"/>
    </location>
</feature>
<name>A0AAV4LVN0_BABCB</name>
<dbReference type="Proteomes" id="UP001497744">
    <property type="component" value="Unassembled WGS sequence"/>
</dbReference>
<proteinExistence type="predicted"/>
<organism evidence="2 3">
    <name type="scientific">Babesia caballi</name>
    <dbReference type="NCBI Taxonomy" id="5871"/>
    <lineage>
        <taxon>Eukaryota</taxon>
        <taxon>Sar</taxon>
        <taxon>Alveolata</taxon>
        <taxon>Apicomplexa</taxon>
        <taxon>Aconoidasida</taxon>
        <taxon>Piroplasmida</taxon>
        <taxon>Babesiidae</taxon>
        <taxon>Babesia</taxon>
    </lineage>
</organism>
<dbReference type="RefSeq" id="XP_067715975.1">
    <property type="nucleotide sequence ID" value="XM_067859874.1"/>
</dbReference>
<accession>A0AAV4LVN0</accession>
<keyword evidence="3" id="KW-1185">Reference proteome</keyword>
<protein>
    <submittedName>
        <fullName evidence="2">SDR family oxidoreductase</fullName>
    </submittedName>
</protein>
<evidence type="ECO:0000256" key="1">
    <source>
        <dbReference type="SAM" id="MobiDB-lite"/>
    </source>
</evidence>
<comment type="caution">
    <text evidence="2">The sequence shown here is derived from an EMBL/GenBank/DDBJ whole genome shotgun (WGS) entry which is preliminary data.</text>
</comment>
<evidence type="ECO:0000313" key="2">
    <source>
        <dbReference type="EMBL" id="GIX63906.1"/>
    </source>
</evidence>
<gene>
    <name evidence="2" type="ORF">BcabD6B2_33410</name>
</gene>
<dbReference type="GeneID" id="94195387"/>
<dbReference type="AlphaFoldDB" id="A0AAV4LVN0"/>
<evidence type="ECO:0000313" key="3">
    <source>
        <dbReference type="Proteomes" id="UP001497744"/>
    </source>
</evidence>
<reference evidence="2 3" key="1">
    <citation type="submission" date="2021-06" db="EMBL/GenBank/DDBJ databases">
        <title>Genome sequence of Babesia caballi.</title>
        <authorList>
            <person name="Yamagishi J."/>
            <person name="Kidaka T."/>
            <person name="Ochi A."/>
        </authorList>
    </citation>
    <scope>NUCLEOTIDE SEQUENCE [LARGE SCALE GENOMIC DNA]</scope>
    <source>
        <strain evidence="2">USDA-D6B2</strain>
    </source>
</reference>
<dbReference type="EMBL" id="BPLF01000002">
    <property type="protein sequence ID" value="GIX63906.1"/>
    <property type="molecule type" value="Genomic_DNA"/>
</dbReference>
<sequence length="118" mass="13134">MAGLLEEAAGKWSRQTYRYNLQRTRVKWVSKAVGGSPGVKATPGRGYRPGTRRRRHVRDASAFVMSVETWIHSYTDNGLTRLTVDLSDTMTVTGRAGGGSRRGPELRRLEGRSLLTVE</sequence>